<organism evidence="1">
    <name type="scientific">Rhizophora mucronata</name>
    <name type="common">Asiatic mangrove</name>
    <dbReference type="NCBI Taxonomy" id="61149"/>
    <lineage>
        <taxon>Eukaryota</taxon>
        <taxon>Viridiplantae</taxon>
        <taxon>Streptophyta</taxon>
        <taxon>Embryophyta</taxon>
        <taxon>Tracheophyta</taxon>
        <taxon>Spermatophyta</taxon>
        <taxon>Magnoliopsida</taxon>
        <taxon>eudicotyledons</taxon>
        <taxon>Gunneridae</taxon>
        <taxon>Pentapetalae</taxon>
        <taxon>rosids</taxon>
        <taxon>fabids</taxon>
        <taxon>Malpighiales</taxon>
        <taxon>Rhizophoraceae</taxon>
        <taxon>Rhizophora</taxon>
    </lineage>
</organism>
<dbReference type="AlphaFoldDB" id="A0A2P2NB39"/>
<reference evidence="1" key="1">
    <citation type="submission" date="2018-02" db="EMBL/GenBank/DDBJ databases">
        <title>Rhizophora mucronata_Transcriptome.</title>
        <authorList>
            <person name="Meera S.P."/>
            <person name="Sreeshan A."/>
            <person name="Augustine A."/>
        </authorList>
    </citation>
    <scope>NUCLEOTIDE SEQUENCE</scope>
    <source>
        <tissue evidence="1">Leaf</tissue>
    </source>
</reference>
<dbReference type="EMBL" id="GGEC01059199">
    <property type="protein sequence ID" value="MBX39683.1"/>
    <property type="molecule type" value="Transcribed_RNA"/>
</dbReference>
<sequence length="26" mass="2957">MKVMDYLKACRVNMELSQLLSITGVL</sequence>
<accession>A0A2P2NB39</accession>
<proteinExistence type="predicted"/>
<evidence type="ECO:0000313" key="1">
    <source>
        <dbReference type="EMBL" id="MBX39683.1"/>
    </source>
</evidence>
<protein>
    <submittedName>
        <fullName evidence="1">Uncharacterized protein</fullName>
    </submittedName>
</protein>
<name>A0A2P2NB39_RHIMU</name>